<dbReference type="EMBL" id="JBEXAC010000001">
    <property type="protein sequence ID" value="MET6996541.1"/>
    <property type="molecule type" value="Genomic_DNA"/>
</dbReference>
<evidence type="ECO:0000256" key="9">
    <source>
        <dbReference type="ARBA" id="ARBA00023237"/>
    </source>
</evidence>
<comment type="caution">
    <text evidence="15">The sequence shown here is derived from an EMBL/GenBank/DDBJ whole genome shotgun (WGS) entry which is preliminary data.</text>
</comment>
<comment type="similarity">
    <text evidence="10 11">Belongs to the TonB-dependent receptor family.</text>
</comment>
<dbReference type="InterPro" id="IPR008969">
    <property type="entry name" value="CarboxyPept-like_regulatory"/>
</dbReference>
<organism evidence="15 16">
    <name type="scientific">Chitinophaga defluvii</name>
    <dbReference type="NCBI Taxonomy" id="3163343"/>
    <lineage>
        <taxon>Bacteria</taxon>
        <taxon>Pseudomonadati</taxon>
        <taxon>Bacteroidota</taxon>
        <taxon>Chitinophagia</taxon>
        <taxon>Chitinophagales</taxon>
        <taxon>Chitinophagaceae</taxon>
        <taxon>Chitinophaga</taxon>
    </lineage>
</organism>
<evidence type="ECO:0000259" key="14">
    <source>
        <dbReference type="Pfam" id="PF07715"/>
    </source>
</evidence>
<evidence type="ECO:0000256" key="10">
    <source>
        <dbReference type="PROSITE-ProRule" id="PRU01360"/>
    </source>
</evidence>
<dbReference type="PANTHER" id="PTHR30069:SF29">
    <property type="entry name" value="HEMOGLOBIN AND HEMOGLOBIN-HAPTOGLOBIN-BINDING PROTEIN 1-RELATED"/>
    <property type="match status" value="1"/>
</dbReference>
<feature type="domain" description="TonB-dependent receptor plug" evidence="14">
    <location>
        <begin position="206"/>
        <end position="330"/>
    </location>
</feature>
<dbReference type="SUPFAM" id="SSF49464">
    <property type="entry name" value="Carboxypeptidase regulatory domain-like"/>
    <property type="match status" value="1"/>
</dbReference>
<dbReference type="Pfam" id="PF13715">
    <property type="entry name" value="CarbopepD_reg_2"/>
    <property type="match status" value="1"/>
</dbReference>
<dbReference type="SUPFAM" id="SSF56935">
    <property type="entry name" value="Porins"/>
    <property type="match status" value="1"/>
</dbReference>
<dbReference type="InterPro" id="IPR012910">
    <property type="entry name" value="Plug_dom"/>
</dbReference>
<dbReference type="Proteomes" id="UP001549749">
    <property type="component" value="Unassembled WGS sequence"/>
</dbReference>
<keyword evidence="3 10" id="KW-1134">Transmembrane beta strand</keyword>
<evidence type="ECO:0000313" key="16">
    <source>
        <dbReference type="Proteomes" id="UP001549749"/>
    </source>
</evidence>
<sequence>MKMTALFLLVICLQVSATGFSQNVTLSEKNTSLKEVFKKIEKQTGYHFVYRDEWLNNIGNVSIAASNMPLSNVLDQCFHQQPLTYTIIRKTVVVRQLENVPVTVNEKKEIAPPVDIKGKVTDEKGAPLIGVSVRWKDSQVGTVTNETGYYSLHLPANSGILVFTYLGYTTREVVLSGQTSLDVTMKTQSTGLSEVEVVVGYGKVNKRDLTGSVASIRADEIGQSKATSFQEAIQGKLAGVKVASSSGEPGSAMNISIRGSNTIYGGTSPLFVIDGVPYDANSNEVAAASIGNGTASNPMATLNPADIESVDVLKDASATAIYGSRGANGVVIITTKSGKAGQSVINYDGNLQFSSSTRKLPVLSAEEYLAYRKIVSPNTILFYKDTNKDGLYNDQDEPVDLDKLEKHNWQDEILQTGVSQTHNLSVSGKKGGTSFAGGAGYLNQEAIIKNNNYQRYNLRLKIDHEQNTNLKLGLNVSTAFSELNGATQSGGGDALFNGVVQNLVISKPVEFYDPVWDRAGQYISPVTMVNNAYKNVSFMQSNLSGYVNYELAKGLSLNISGGGILTSSKGKEFYGKRTSWGVGDNGLGIIQEQRAYSLFNTNQLTYQKWFNKNHYLNAMVAFETNMYNYEFFSLQKSNFADESTGINDINKGTNVKATGSYRDVNKRLSYFGRINYTLLAKHLFTATLRADGSDKFGPGKRFGYFPSLAYSWMVTEEPFMKAQQTFSNLKLRLSYGQTGNERIASYRYLSALENAYYNGNLGLAPASRANPDLKWETTIQYNAGLDIGILNNRVALTLDLYNKITRDMLLPAYVPGRTGYMQQWQNLGRVDNKGIELGITSTNIDNKYFKWQTNFNISSNRNEVKNIGNINFIPVTMGGGWIQDVGRVTVGQPIGTAYGLVFDGVYQLNDFTWQNNNDPAIPHEDRQYQLKDKLLKVAGVNVRPGSFRFKDLNNDGVIDLDHDRTTISRSQPKFFGGITNSFSFKQFDLSLFFEGSYGAQVFNESLYQLEGGVLDTWMNITKDFFYNRWTPENPTNRYGDFNALNKTATLASSYYVEDASYLRLKNVSLGYRLPGALTNRIGISGVRLYFTGTNLITWTKYTGYDPELDSGNPLLPGFDRISYPRSKLYVFGLNVSF</sequence>
<dbReference type="InterPro" id="IPR000531">
    <property type="entry name" value="Beta-barrel_TonB"/>
</dbReference>
<dbReference type="RefSeq" id="WP_354659183.1">
    <property type="nucleotide sequence ID" value="NZ_JBEXAC010000001.1"/>
</dbReference>
<keyword evidence="7 10" id="KW-0472">Membrane</keyword>
<dbReference type="InterPro" id="IPR023997">
    <property type="entry name" value="TonB-dep_OMP_SusC/RagA_CS"/>
</dbReference>
<evidence type="ECO:0000256" key="12">
    <source>
        <dbReference type="SAM" id="SignalP"/>
    </source>
</evidence>
<proteinExistence type="inferred from homology"/>
<keyword evidence="6 11" id="KW-0798">TonB box</keyword>
<evidence type="ECO:0000256" key="5">
    <source>
        <dbReference type="ARBA" id="ARBA00022729"/>
    </source>
</evidence>
<evidence type="ECO:0000256" key="11">
    <source>
        <dbReference type="RuleBase" id="RU003357"/>
    </source>
</evidence>
<dbReference type="Gene3D" id="2.60.40.1120">
    <property type="entry name" value="Carboxypeptidase-like, regulatory domain"/>
    <property type="match status" value="1"/>
</dbReference>
<dbReference type="Pfam" id="PF00593">
    <property type="entry name" value="TonB_dep_Rec_b-barrel"/>
    <property type="match status" value="1"/>
</dbReference>
<accession>A0ABV2T0I7</accession>
<dbReference type="PANTHER" id="PTHR30069">
    <property type="entry name" value="TONB-DEPENDENT OUTER MEMBRANE RECEPTOR"/>
    <property type="match status" value="1"/>
</dbReference>
<evidence type="ECO:0000256" key="8">
    <source>
        <dbReference type="ARBA" id="ARBA00023170"/>
    </source>
</evidence>
<dbReference type="Gene3D" id="2.40.170.20">
    <property type="entry name" value="TonB-dependent receptor, beta-barrel domain"/>
    <property type="match status" value="1"/>
</dbReference>
<reference evidence="15 16" key="1">
    <citation type="submission" date="2024-06" db="EMBL/GenBank/DDBJ databases">
        <title>Chitinophaga defluvii sp. nov., isolated from municipal sewage.</title>
        <authorList>
            <person name="Zhang L."/>
        </authorList>
    </citation>
    <scope>NUCLEOTIDE SEQUENCE [LARGE SCALE GENOMIC DNA]</scope>
    <source>
        <strain evidence="15 16">H8</strain>
    </source>
</reference>
<comment type="subcellular location">
    <subcellularLocation>
        <location evidence="1 10">Cell outer membrane</location>
        <topology evidence="1 10">Multi-pass membrane protein</topology>
    </subcellularLocation>
</comment>
<evidence type="ECO:0000256" key="6">
    <source>
        <dbReference type="ARBA" id="ARBA00023077"/>
    </source>
</evidence>
<dbReference type="InterPro" id="IPR039426">
    <property type="entry name" value="TonB-dep_rcpt-like"/>
</dbReference>
<dbReference type="Gene3D" id="3.55.50.30">
    <property type="match status" value="1"/>
</dbReference>
<evidence type="ECO:0000256" key="2">
    <source>
        <dbReference type="ARBA" id="ARBA00022448"/>
    </source>
</evidence>
<feature type="signal peptide" evidence="12">
    <location>
        <begin position="1"/>
        <end position="17"/>
    </location>
</feature>
<dbReference type="NCBIfam" id="TIGR04056">
    <property type="entry name" value="OMP_RagA_SusC"/>
    <property type="match status" value="1"/>
</dbReference>
<dbReference type="NCBIfam" id="TIGR04057">
    <property type="entry name" value="SusC_RagA_signa"/>
    <property type="match status" value="1"/>
</dbReference>
<evidence type="ECO:0000256" key="4">
    <source>
        <dbReference type="ARBA" id="ARBA00022692"/>
    </source>
</evidence>
<protein>
    <submittedName>
        <fullName evidence="15">TonB-dependent receptor</fullName>
    </submittedName>
</protein>
<dbReference type="Gene3D" id="2.170.130.10">
    <property type="entry name" value="TonB-dependent receptor, plug domain"/>
    <property type="match status" value="1"/>
</dbReference>
<keyword evidence="9 10" id="KW-0998">Cell outer membrane</keyword>
<keyword evidence="5 12" id="KW-0732">Signal</keyword>
<dbReference type="Pfam" id="PF07715">
    <property type="entry name" value="Plug"/>
    <property type="match status" value="1"/>
</dbReference>
<keyword evidence="16" id="KW-1185">Reference proteome</keyword>
<gene>
    <name evidence="15" type="ORF">ABR189_04150</name>
</gene>
<dbReference type="InterPro" id="IPR037066">
    <property type="entry name" value="Plug_dom_sf"/>
</dbReference>
<dbReference type="PROSITE" id="PS52016">
    <property type="entry name" value="TONB_DEPENDENT_REC_3"/>
    <property type="match status" value="1"/>
</dbReference>
<evidence type="ECO:0000259" key="13">
    <source>
        <dbReference type="Pfam" id="PF00593"/>
    </source>
</evidence>
<dbReference type="InterPro" id="IPR023996">
    <property type="entry name" value="TonB-dep_OMP_SusC/RagA"/>
</dbReference>
<keyword evidence="2 10" id="KW-0813">Transport</keyword>
<evidence type="ECO:0000256" key="3">
    <source>
        <dbReference type="ARBA" id="ARBA00022452"/>
    </source>
</evidence>
<keyword evidence="8 15" id="KW-0675">Receptor</keyword>
<feature type="domain" description="TonB-dependent receptor-like beta-barrel" evidence="13">
    <location>
        <begin position="515"/>
        <end position="889"/>
    </location>
</feature>
<evidence type="ECO:0000256" key="7">
    <source>
        <dbReference type="ARBA" id="ARBA00023136"/>
    </source>
</evidence>
<feature type="chain" id="PRO_5045611166" evidence="12">
    <location>
        <begin position="18"/>
        <end position="1137"/>
    </location>
</feature>
<evidence type="ECO:0000313" key="15">
    <source>
        <dbReference type="EMBL" id="MET6996541.1"/>
    </source>
</evidence>
<name>A0ABV2T0I7_9BACT</name>
<dbReference type="InterPro" id="IPR036942">
    <property type="entry name" value="Beta-barrel_TonB_sf"/>
</dbReference>
<keyword evidence="4 10" id="KW-0812">Transmembrane</keyword>
<evidence type="ECO:0000256" key="1">
    <source>
        <dbReference type="ARBA" id="ARBA00004571"/>
    </source>
</evidence>